<comment type="caution">
    <text evidence="1">The sequence shown here is derived from an EMBL/GenBank/DDBJ whole genome shotgun (WGS) entry which is preliminary data.</text>
</comment>
<accession>A0A9D4UGD0</accession>
<gene>
    <name evidence="1" type="ORF">GOP47_0017710</name>
</gene>
<reference evidence="1" key="1">
    <citation type="submission" date="2021-01" db="EMBL/GenBank/DDBJ databases">
        <title>Adiantum capillus-veneris genome.</title>
        <authorList>
            <person name="Fang Y."/>
            <person name="Liao Q."/>
        </authorList>
    </citation>
    <scope>NUCLEOTIDE SEQUENCE</scope>
    <source>
        <strain evidence="1">H3</strain>
        <tissue evidence="1">Leaf</tissue>
    </source>
</reference>
<name>A0A9D4UGD0_ADICA</name>
<evidence type="ECO:0000313" key="2">
    <source>
        <dbReference type="Proteomes" id="UP000886520"/>
    </source>
</evidence>
<dbReference type="Proteomes" id="UP000886520">
    <property type="component" value="Chromosome 17"/>
</dbReference>
<proteinExistence type="predicted"/>
<evidence type="ECO:0000313" key="1">
    <source>
        <dbReference type="EMBL" id="KAI5067182.1"/>
    </source>
</evidence>
<dbReference type="EMBL" id="JABFUD020000017">
    <property type="protein sequence ID" value="KAI5067182.1"/>
    <property type="molecule type" value="Genomic_DNA"/>
</dbReference>
<dbReference type="AlphaFoldDB" id="A0A9D4UGD0"/>
<sequence length="96" mass="11477">MWRCDQSTEEAERQYKFIQAWWAMSKVANGNLAPMDYWLIWKKDIIGYVDDRCSESIPRTNLSESRHASWLAGDSYKQKMYLYDTTISDIRNTLFH</sequence>
<organism evidence="1 2">
    <name type="scientific">Adiantum capillus-veneris</name>
    <name type="common">Maidenhair fern</name>
    <dbReference type="NCBI Taxonomy" id="13818"/>
    <lineage>
        <taxon>Eukaryota</taxon>
        <taxon>Viridiplantae</taxon>
        <taxon>Streptophyta</taxon>
        <taxon>Embryophyta</taxon>
        <taxon>Tracheophyta</taxon>
        <taxon>Polypodiopsida</taxon>
        <taxon>Polypodiidae</taxon>
        <taxon>Polypodiales</taxon>
        <taxon>Pteridineae</taxon>
        <taxon>Pteridaceae</taxon>
        <taxon>Vittarioideae</taxon>
        <taxon>Adiantum</taxon>
    </lineage>
</organism>
<keyword evidence="2" id="KW-1185">Reference proteome</keyword>
<protein>
    <submittedName>
        <fullName evidence="1">Uncharacterized protein</fullName>
    </submittedName>
</protein>